<reference evidence="2" key="1">
    <citation type="journal article" date="2020" name="Stud. Mycol.">
        <title>101 Dothideomycetes genomes: a test case for predicting lifestyles and emergence of pathogens.</title>
        <authorList>
            <person name="Haridas S."/>
            <person name="Albert R."/>
            <person name="Binder M."/>
            <person name="Bloem J."/>
            <person name="Labutti K."/>
            <person name="Salamov A."/>
            <person name="Andreopoulos B."/>
            <person name="Baker S."/>
            <person name="Barry K."/>
            <person name="Bills G."/>
            <person name="Bluhm B."/>
            <person name="Cannon C."/>
            <person name="Castanera R."/>
            <person name="Culley D."/>
            <person name="Daum C."/>
            <person name="Ezra D."/>
            <person name="Gonzalez J."/>
            <person name="Henrissat B."/>
            <person name="Kuo A."/>
            <person name="Liang C."/>
            <person name="Lipzen A."/>
            <person name="Lutzoni F."/>
            <person name="Magnuson J."/>
            <person name="Mondo S."/>
            <person name="Nolan M."/>
            <person name="Ohm R."/>
            <person name="Pangilinan J."/>
            <person name="Park H.-J."/>
            <person name="Ramirez L."/>
            <person name="Alfaro M."/>
            <person name="Sun H."/>
            <person name="Tritt A."/>
            <person name="Yoshinaga Y."/>
            <person name="Zwiers L.-H."/>
            <person name="Turgeon B."/>
            <person name="Goodwin S."/>
            <person name="Spatafora J."/>
            <person name="Crous P."/>
            <person name="Grigoriev I."/>
        </authorList>
    </citation>
    <scope>NUCLEOTIDE SEQUENCE</scope>
    <source>
        <strain evidence="2">CBS 109.77</strain>
    </source>
</reference>
<dbReference type="AlphaFoldDB" id="A0A6A6X1Y8"/>
<feature type="transmembrane region" description="Helical" evidence="1">
    <location>
        <begin position="157"/>
        <end position="177"/>
    </location>
</feature>
<feature type="transmembrane region" description="Helical" evidence="1">
    <location>
        <begin position="20"/>
        <end position="39"/>
    </location>
</feature>
<feature type="transmembrane region" description="Helical" evidence="1">
    <location>
        <begin position="123"/>
        <end position="145"/>
    </location>
</feature>
<evidence type="ECO:0000256" key="1">
    <source>
        <dbReference type="SAM" id="Phobius"/>
    </source>
</evidence>
<feature type="transmembrane region" description="Helical" evidence="1">
    <location>
        <begin position="59"/>
        <end position="77"/>
    </location>
</feature>
<dbReference type="Proteomes" id="UP000799757">
    <property type="component" value="Unassembled WGS sequence"/>
</dbReference>
<proteinExistence type="predicted"/>
<dbReference type="OrthoDB" id="2396694at2759"/>
<dbReference type="EMBL" id="MU002077">
    <property type="protein sequence ID" value="KAF2790376.1"/>
    <property type="molecule type" value="Genomic_DNA"/>
</dbReference>
<feature type="transmembrane region" description="Helical" evidence="1">
    <location>
        <begin position="197"/>
        <end position="218"/>
    </location>
</feature>
<keyword evidence="3" id="KW-1185">Reference proteome</keyword>
<protein>
    <submittedName>
        <fullName evidence="2">Uncharacterized protein</fullName>
    </submittedName>
</protein>
<sequence length="250" mass="27428">MNTTIPGSPLATLHSHMQCFDLPIGLISFLMHILAYWPIMDVHKGVLTYISEIPENPRYNIIACTAGLLGGLSISTYSAIQCRAYWPLVLISVWKGFFVVWINGTSILATLSHLYSSMDSDDAVVEACIIYTFLGAGVGTVGLGVIMKQGWDDHRMLIVVAFILVAFVVAAIFWHLFICRRNWGDTIYEHIGIWGLWIGTSVCFLSPLACDWVLAVAANNINGVPSGENTKVVAVYVVYIIATLISLANT</sequence>
<evidence type="ECO:0000313" key="3">
    <source>
        <dbReference type="Proteomes" id="UP000799757"/>
    </source>
</evidence>
<keyword evidence="1" id="KW-0812">Transmembrane</keyword>
<name>A0A6A6X1Y8_9PLEO</name>
<keyword evidence="1" id="KW-0472">Membrane</keyword>
<feature type="transmembrane region" description="Helical" evidence="1">
    <location>
        <begin position="230"/>
        <end position="248"/>
    </location>
</feature>
<accession>A0A6A6X1Y8</accession>
<keyword evidence="1" id="KW-1133">Transmembrane helix</keyword>
<gene>
    <name evidence="2" type="ORF">K505DRAFT_327608</name>
</gene>
<evidence type="ECO:0000313" key="2">
    <source>
        <dbReference type="EMBL" id="KAF2790376.1"/>
    </source>
</evidence>
<feature type="transmembrane region" description="Helical" evidence="1">
    <location>
        <begin position="84"/>
        <end position="103"/>
    </location>
</feature>
<organism evidence="2 3">
    <name type="scientific">Melanomma pulvis-pyrius CBS 109.77</name>
    <dbReference type="NCBI Taxonomy" id="1314802"/>
    <lineage>
        <taxon>Eukaryota</taxon>
        <taxon>Fungi</taxon>
        <taxon>Dikarya</taxon>
        <taxon>Ascomycota</taxon>
        <taxon>Pezizomycotina</taxon>
        <taxon>Dothideomycetes</taxon>
        <taxon>Pleosporomycetidae</taxon>
        <taxon>Pleosporales</taxon>
        <taxon>Melanommataceae</taxon>
        <taxon>Melanomma</taxon>
    </lineage>
</organism>